<evidence type="ECO:0000313" key="1">
    <source>
        <dbReference type="EMBL" id="NER27434.1"/>
    </source>
</evidence>
<comment type="caution">
    <text evidence="1">The sequence shown here is derived from an EMBL/GenBank/DDBJ whole genome shotgun (WGS) entry which is preliminary data.</text>
</comment>
<protein>
    <submittedName>
        <fullName evidence="1">Uncharacterized protein</fullName>
    </submittedName>
</protein>
<dbReference type="EMBL" id="JAAHFQ010000100">
    <property type="protein sequence ID" value="NER27434.1"/>
    <property type="molecule type" value="Genomic_DNA"/>
</dbReference>
<proteinExistence type="predicted"/>
<reference evidence="1" key="1">
    <citation type="submission" date="2019-11" db="EMBL/GenBank/DDBJ databases">
        <title>Genomic insights into an expanded diversity of filamentous marine cyanobacteria reveals the extraordinary biosynthetic potential of Moorea and Okeania.</title>
        <authorList>
            <person name="Ferreira Leao T."/>
            <person name="Wang M."/>
            <person name="Moss N."/>
            <person name="Da Silva R."/>
            <person name="Sanders J."/>
            <person name="Nurk S."/>
            <person name="Gurevich A."/>
            <person name="Humphrey G."/>
            <person name="Reher R."/>
            <person name="Zhu Q."/>
            <person name="Belda-Ferre P."/>
            <person name="Glukhov E."/>
            <person name="Rex R."/>
            <person name="Dorrestein P.C."/>
            <person name="Knight R."/>
            <person name="Pevzner P."/>
            <person name="Gerwick W.H."/>
            <person name="Gerwick L."/>
        </authorList>
    </citation>
    <scope>NUCLEOTIDE SEQUENCE</scope>
    <source>
        <strain evidence="1">SIO1C4</strain>
    </source>
</reference>
<dbReference type="AlphaFoldDB" id="A0A6B3NBL5"/>
<organism evidence="1">
    <name type="scientific">Symploca sp. SIO1C4</name>
    <dbReference type="NCBI Taxonomy" id="2607765"/>
    <lineage>
        <taxon>Bacteria</taxon>
        <taxon>Bacillati</taxon>
        <taxon>Cyanobacteriota</taxon>
        <taxon>Cyanophyceae</taxon>
        <taxon>Coleofasciculales</taxon>
        <taxon>Coleofasciculaceae</taxon>
        <taxon>Symploca</taxon>
    </lineage>
</organism>
<gene>
    <name evidence="1" type="ORF">F6J89_07295</name>
</gene>
<name>A0A6B3NBL5_9CYAN</name>
<accession>A0A6B3NBL5</accession>
<sequence>MQVGVCYCQNYLSEITTVPELILNAPDGIEDFCRIAPADGALLFFPESRY</sequence>